<dbReference type="EMBL" id="CAJNOE010000630">
    <property type="protein sequence ID" value="CAF1294171.1"/>
    <property type="molecule type" value="Genomic_DNA"/>
</dbReference>
<evidence type="ECO:0000313" key="1">
    <source>
        <dbReference type="EMBL" id="CAF1294171.1"/>
    </source>
</evidence>
<evidence type="ECO:0000313" key="2">
    <source>
        <dbReference type="EMBL" id="CAF4086430.1"/>
    </source>
</evidence>
<organism evidence="1 3">
    <name type="scientific">Adineta steineri</name>
    <dbReference type="NCBI Taxonomy" id="433720"/>
    <lineage>
        <taxon>Eukaryota</taxon>
        <taxon>Metazoa</taxon>
        <taxon>Spiralia</taxon>
        <taxon>Gnathifera</taxon>
        <taxon>Rotifera</taxon>
        <taxon>Eurotatoria</taxon>
        <taxon>Bdelloidea</taxon>
        <taxon>Adinetida</taxon>
        <taxon>Adinetidae</taxon>
        <taxon>Adineta</taxon>
    </lineage>
</organism>
<proteinExistence type="predicted"/>
<protein>
    <submittedName>
        <fullName evidence="1">Uncharacterized protein</fullName>
    </submittedName>
</protein>
<dbReference type="EMBL" id="CAJOBB010004377">
    <property type="protein sequence ID" value="CAF4086430.1"/>
    <property type="molecule type" value="Genomic_DNA"/>
</dbReference>
<accession>A0A815D061</accession>
<dbReference type="AlphaFoldDB" id="A0A815D061"/>
<evidence type="ECO:0000313" key="3">
    <source>
        <dbReference type="Proteomes" id="UP000663860"/>
    </source>
</evidence>
<dbReference type="Proteomes" id="UP000663868">
    <property type="component" value="Unassembled WGS sequence"/>
</dbReference>
<name>A0A815D061_9BILA</name>
<sequence>MVCSDPSVQNNNNNLFQFISSSSFSTISETMELTDSTLTTAITNDSNQSSHTALITSPLDPSLNQTDNMTDFNSSYCKYSDLDRPAIAKLYEFNLQHPSASDLREPILLNTKSLAIISWTNVSKDLAWNGYIKKDLHCLETGQFPTKIRGYKQNPPSEVTEKQKATRKKAVKAKSITKKAAKTKITTRQTAASCISIPVD</sequence>
<dbReference type="Proteomes" id="UP000663860">
    <property type="component" value="Unassembled WGS sequence"/>
</dbReference>
<gene>
    <name evidence="1" type="ORF">IZO911_LOCUS33685</name>
    <name evidence="2" type="ORF">KXQ929_LOCUS33686</name>
</gene>
<comment type="caution">
    <text evidence="1">The sequence shown here is derived from an EMBL/GenBank/DDBJ whole genome shotgun (WGS) entry which is preliminary data.</text>
</comment>
<reference evidence="1" key="1">
    <citation type="submission" date="2021-02" db="EMBL/GenBank/DDBJ databases">
        <authorList>
            <person name="Nowell W R."/>
        </authorList>
    </citation>
    <scope>NUCLEOTIDE SEQUENCE</scope>
</reference>